<dbReference type="SUPFAM" id="SSF47226">
    <property type="entry name" value="Histidine-containing phosphotransfer domain, HPT domain"/>
    <property type="match status" value="1"/>
</dbReference>
<evidence type="ECO:0000256" key="4">
    <source>
        <dbReference type="ARBA" id="ARBA00022475"/>
    </source>
</evidence>
<keyword evidence="6" id="KW-0808">Transferase</keyword>
<organism evidence="22 23">
    <name type="scientific">Methylomagnum ishizawai</name>
    <dbReference type="NCBI Taxonomy" id="1760988"/>
    <lineage>
        <taxon>Bacteria</taxon>
        <taxon>Pseudomonadati</taxon>
        <taxon>Pseudomonadota</taxon>
        <taxon>Gammaproteobacteria</taxon>
        <taxon>Methylococcales</taxon>
        <taxon>Methylococcaceae</taxon>
        <taxon>Methylomagnum</taxon>
    </lineage>
</organism>
<dbReference type="AlphaFoldDB" id="A0A1Y6CYB5"/>
<dbReference type="Pfam" id="PF01627">
    <property type="entry name" value="Hpt"/>
    <property type="match status" value="1"/>
</dbReference>
<evidence type="ECO:0000256" key="1">
    <source>
        <dbReference type="ARBA" id="ARBA00000085"/>
    </source>
</evidence>
<dbReference type="Pfam" id="PF17152">
    <property type="entry name" value="CHASE8"/>
    <property type="match status" value="1"/>
</dbReference>
<evidence type="ECO:0000259" key="20">
    <source>
        <dbReference type="PROSITE" id="PS50885"/>
    </source>
</evidence>
<dbReference type="PRINTS" id="PR00344">
    <property type="entry name" value="BCTRLSENSOR"/>
</dbReference>
<dbReference type="SUPFAM" id="SSF55874">
    <property type="entry name" value="ATPase domain of HSP90 chaperone/DNA topoisomerase II/histidine kinase"/>
    <property type="match status" value="1"/>
</dbReference>
<dbReference type="InterPro" id="IPR003594">
    <property type="entry name" value="HATPase_dom"/>
</dbReference>
<feature type="domain" description="Response regulatory" evidence="19">
    <location>
        <begin position="689"/>
        <end position="808"/>
    </location>
</feature>
<dbReference type="GO" id="GO:0005524">
    <property type="term" value="F:ATP binding"/>
    <property type="evidence" value="ECO:0007669"/>
    <property type="project" value="UniProtKB-KW"/>
</dbReference>
<feature type="domain" description="Response regulatory" evidence="19">
    <location>
        <begin position="540"/>
        <end position="661"/>
    </location>
</feature>
<dbReference type="Gene3D" id="3.40.50.2300">
    <property type="match status" value="2"/>
</dbReference>
<dbReference type="InterPro" id="IPR033417">
    <property type="entry name" value="CHASE8"/>
</dbReference>
<dbReference type="InterPro" id="IPR003661">
    <property type="entry name" value="HisK_dim/P_dom"/>
</dbReference>
<dbReference type="STRING" id="1760988.SAMN02949497_2645"/>
<dbReference type="CDD" id="cd06225">
    <property type="entry name" value="HAMP"/>
    <property type="match status" value="1"/>
</dbReference>
<feature type="transmembrane region" description="Helical" evidence="17">
    <location>
        <begin position="14"/>
        <end position="35"/>
    </location>
</feature>
<keyword evidence="5 15" id="KW-0597">Phosphoprotein</keyword>
<dbReference type="EMBL" id="FXAM01000001">
    <property type="protein sequence ID" value="SMF95286.1"/>
    <property type="molecule type" value="Genomic_DNA"/>
</dbReference>
<dbReference type="InterPro" id="IPR004358">
    <property type="entry name" value="Sig_transdc_His_kin-like_C"/>
</dbReference>
<keyword evidence="11 17" id="KW-1133">Transmembrane helix</keyword>
<dbReference type="Gene3D" id="3.30.565.10">
    <property type="entry name" value="Histidine kinase-like ATPase, C-terminal domain"/>
    <property type="match status" value="1"/>
</dbReference>
<evidence type="ECO:0000259" key="18">
    <source>
        <dbReference type="PROSITE" id="PS50109"/>
    </source>
</evidence>
<reference evidence="22 23" key="1">
    <citation type="submission" date="2016-12" db="EMBL/GenBank/DDBJ databases">
        <authorList>
            <person name="Song W.-J."/>
            <person name="Kurnit D.M."/>
        </authorList>
    </citation>
    <scope>NUCLEOTIDE SEQUENCE [LARGE SCALE GENOMIC DNA]</scope>
    <source>
        <strain evidence="22 23">175</strain>
    </source>
</reference>
<evidence type="ECO:0000256" key="5">
    <source>
        <dbReference type="ARBA" id="ARBA00022553"/>
    </source>
</evidence>
<dbReference type="FunFam" id="1.10.287.130:FF:000002">
    <property type="entry name" value="Two-component osmosensing histidine kinase"/>
    <property type="match status" value="1"/>
</dbReference>
<feature type="domain" description="Histidine kinase" evidence="18">
    <location>
        <begin position="280"/>
        <end position="521"/>
    </location>
</feature>
<dbReference type="CDD" id="cd00156">
    <property type="entry name" value="REC"/>
    <property type="match status" value="1"/>
</dbReference>
<dbReference type="InterPro" id="IPR011006">
    <property type="entry name" value="CheY-like_superfamily"/>
</dbReference>
<evidence type="ECO:0000256" key="6">
    <source>
        <dbReference type="ARBA" id="ARBA00022679"/>
    </source>
</evidence>
<name>A0A1Y6CYB5_9GAMM</name>
<dbReference type="PANTHER" id="PTHR45339">
    <property type="entry name" value="HYBRID SIGNAL TRANSDUCTION HISTIDINE KINASE J"/>
    <property type="match status" value="1"/>
</dbReference>
<keyword evidence="8" id="KW-0547">Nucleotide-binding</keyword>
<dbReference type="PANTHER" id="PTHR45339:SF1">
    <property type="entry name" value="HYBRID SIGNAL TRANSDUCTION HISTIDINE KINASE J"/>
    <property type="match status" value="1"/>
</dbReference>
<dbReference type="GO" id="GO:0005886">
    <property type="term" value="C:plasma membrane"/>
    <property type="evidence" value="ECO:0007669"/>
    <property type="project" value="UniProtKB-SubCell"/>
</dbReference>
<evidence type="ECO:0000256" key="2">
    <source>
        <dbReference type="ARBA" id="ARBA00004651"/>
    </source>
</evidence>
<evidence type="ECO:0000313" key="23">
    <source>
        <dbReference type="Proteomes" id="UP000192923"/>
    </source>
</evidence>
<dbReference type="SUPFAM" id="SSF52172">
    <property type="entry name" value="CheY-like"/>
    <property type="match status" value="2"/>
</dbReference>
<protein>
    <recommendedName>
        <fullName evidence="3">histidine kinase</fullName>
        <ecNumber evidence="3">2.7.13.3</ecNumber>
    </recommendedName>
</protein>
<feature type="modified residue" description="4-aspartylphosphate" evidence="15">
    <location>
        <position position="738"/>
    </location>
</feature>
<dbReference type="Pfam" id="PF00512">
    <property type="entry name" value="HisKA"/>
    <property type="match status" value="1"/>
</dbReference>
<evidence type="ECO:0000256" key="13">
    <source>
        <dbReference type="ARBA" id="ARBA00023136"/>
    </source>
</evidence>
<dbReference type="RefSeq" id="WP_176225219.1">
    <property type="nucleotide sequence ID" value="NZ_FXAM01000001.1"/>
</dbReference>
<dbReference type="InterPro" id="IPR001789">
    <property type="entry name" value="Sig_transdc_resp-reg_receiver"/>
</dbReference>
<evidence type="ECO:0000313" key="22">
    <source>
        <dbReference type="EMBL" id="SMF95286.1"/>
    </source>
</evidence>
<keyword evidence="12" id="KW-0902">Two-component regulatory system</keyword>
<dbReference type="Gene3D" id="1.10.287.130">
    <property type="match status" value="1"/>
</dbReference>
<dbReference type="SMART" id="SM00448">
    <property type="entry name" value="REC"/>
    <property type="match status" value="2"/>
</dbReference>
<evidence type="ECO:0000259" key="19">
    <source>
        <dbReference type="PROSITE" id="PS50110"/>
    </source>
</evidence>
<keyword evidence="16" id="KW-0175">Coiled coil</keyword>
<dbReference type="Pfam" id="PF00072">
    <property type="entry name" value="Response_reg"/>
    <property type="match status" value="2"/>
</dbReference>
<dbReference type="PROSITE" id="PS50894">
    <property type="entry name" value="HPT"/>
    <property type="match status" value="1"/>
</dbReference>
<feature type="modified residue" description="4-aspartylphosphate" evidence="15">
    <location>
        <position position="594"/>
    </location>
</feature>
<evidence type="ECO:0000256" key="10">
    <source>
        <dbReference type="ARBA" id="ARBA00022840"/>
    </source>
</evidence>
<feature type="domain" description="HAMP" evidence="20">
    <location>
        <begin position="187"/>
        <end position="240"/>
    </location>
</feature>
<dbReference type="InterPro" id="IPR003660">
    <property type="entry name" value="HAMP_dom"/>
</dbReference>
<evidence type="ECO:0000256" key="8">
    <source>
        <dbReference type="ARBA" id="ARBA00022741"/>
    </source>
</evidence>
<evidence type="ECO:0000256" key="7">
    <source>
        <dbReference type="ARBA" id="ARBA00022692"/>
    </source>
</evidence>
<evidence type="ECO:0000256" key="14">
    <source>
        <dbReference type="PROSITE-ProRule" id="PRU00110"/>
    </source>
</evidence>
<dbReference type="SMART" id="SM00304">
    <property type="entry name" value="HAMP"/>
    <property type="match status" value="1"/>
</dbReference>
<dbReference type="InterPro" id="IPR005467">
    <property type="entry name" value="His_kinase_dom"/>
</dbReference>
<proteinExistence type="predicted"/>
<dbReference type="Pfam" id="PF02518">
    <property type="entry name" value="HATPase_c"/>
    <property type="match status" value="1"/>
</dbReference>
<keyword evidence="23" id="KW-1185">Reference proteome</keyword>
<dbReference type="FunFam" id="3.30.565.10:FF:000078">
    <property type="entry name" value="Two-component sensor histidine kinase"/>
    <property type="match status" value="1"/>
</dbReference>
<keyword evidence="4" id="KW-1003">Cell membrane</keyword>
<dbReference type="CDD" id="cd17546">
    <property type="entry name" value="REC_hyHK_CKI1_RcsC-like"/>
    <property type="match status" value="1"/>
</dbReference>
<evidence type="ECO:0000256" key="17">
    <source>
        <dbReference type="SAM" id="Phobius"/>
    </source>
</evidence>
<evidence type="ECO:0000256" key="16">
    <source>
        <dbReference type="SAM" id="Coils"/>
    </source>
</evidence>
<dbReference type="Proteomes" id="UP000192923">
    <property type="component" value="Unassembled WGS sequence"/>
</dbReference>
<dbReference type="Pfam" id="PF00672">
    <property type="entry name" value="HAMP"/>
    <property type="match status" value="1"/>
</dbReference>
<dbReference type="InterPro" id="IPR036097">
    <property type="entry name" value="HisK_dim/P_sf"/>
</dbReference>
<keyword evidence="7 17" id="KW-0812">Transmembrane</keyword>
<evidence type="ECO:0000259" key="21">
    <source>
        <dbReference type="PROSITE" id="PS50894"/>
    </source>
</evidence>
<dbReference type="CDD" id="cd00082">
    <property type="entry name" value="HisKA"/>
    <property type="match status" value="1"/>
</dbReference>
<keyword evidence="10" id="KW-0067">ATP-binding</keyword>
<evidence type="ECO:0000256" key="9">
    <source>
        <dbReference type="ARBA" id="ARBA00022777"/>
    </source>
</evidence>
<comment type="subcellular location">
    <subcellularLocation>
        <location evidence="2">Cell membrane</location>
        <topology evidence="2">Multi-pass membrane protein</topology>
    </subcellularLocation>
</comment>
<dbReference type="Gene3D" id="1.20.120.160">
    <property type="entry name" value="HPT domain"/>
    <property type="match status" value="1"/>
</dbReference>
<evidence type="ECO:0000256" key="15">
    <source>
        <dbReference type="PROSITE-ProRule" id="PRU00169"/>
    </source>
</evidence>
<evidence type="ECO:0000256" key="12">
    <source>
        <dbReference type="ARBA" id="ARBA00023012"/>
    </source>
</evidence>
<dbReference type="SUPFAM" id="SSF158472">
    <property type="entry name" value="HAMP domain-like"/>
    <property type="match status" value="1"/>
</dbReference>
<dbReference type="PROSITE" id="PS50110">
    <property type="entry name" value="RESPONSE_REGULATORY"/>
    <property type="match status" value="2"/>
</dbReference>
<dbReference type="Gene3D" id="6.10.340.10">
    <property type="match status" value="1"/>
</dbReference>
<dbReference type="SMART" id="SM00387">
    <property type="entry name" value="HATPase_c"/>
    <property type="match status" value="1"/>
</dbReference>
<sequence>MTRSVSIAAKIRSIVVLSTAIALTLVFFTFAVIVVQRERQATRQEVTTLAEVIAANSQAVLSFQDSHGAAETLRALSAKPNIVSAWILDREGREFARYDHAPAAAGQAVVTVAAVLDALEPLSGGWLSPELDLERQITLGGEVIGSIRVRASLVDMWLSLVQQLGVLALATAGSFGTALALIFRLRRQITEPIDRLVETTRNITLTCEYSLRVPKQGEDELGILVEDFNRMLDQIQERDQLLAAHRANLEREVDNRTADLRIAKEAAEAANIAKSQFLANMSHEIRTPMNGILGMTELLLDTELTETQRRNAEIIHKSGESLLSIINDILDFSKIEAGRLELERVVFDLPGLVEEVAELFAERAENKSLELICRISPDLPERMVGDPTRLRQVLSNLIGNALKFTERGEVVIEAACADGPGVVAGGGVAASGGKAEGRAGADLLPVRFVVSDTGVGIAEDVLPRLFQAFTQADGSTTRRYGGTGLGLTICKQLVELMGGGLEVESRLGRGAAFGFSVPLVRAEPAGAGVPAQPMELQGRRVLIAEDNATHRDILKRYVESWGMEAGLAADGFQAIDLLQEAAATGHPFDLAVVDMVMPKMNGLELGRYIKAYPALAALPLVMLSSATRQGEAAEARRIGFAAYLCKPIRKGGLRLSLVQALATEPATSPRSVRKVPEYRTVPLPRLDARVLLAEDNQINKEVALTMLEKFGCAVDVAGNGLEALAALERGVYDVVLMDCMMPEMDGYAATMEIRRRQAEGRLPGFPVVAITANAVEGDREHCLAMGMDDYLAKPFTTEGLYRMLEKWIPPSPSSERHLPVESPAVAEARSDGLGLVDAAALLRLRGMRSSGGERFVRRIVALYLENSQTLLRDLERGWAAGDTEAVRFAAHNLKSTSAQVGAVQLAEICLAVENDARAGRWEASDAVLSRFQELYAATRLALQEELGRFHGP</sequence>
<keyword evidence="9 22" id="KW-0418">Kinase</keyword>
<feature type="domain" description="HPt" evidence="21">
    <location>
        <begin position="852"/>
        <end position="949"/>
    </location>
</feature>
<evidence type="ECO:0000256" key="11">
    <source>
        <dbReference type="ARBA" id="ARBA00022989"/>
    </source>
</evidence>
<feature type="modified residue" description="Phosphohistidine" evidence="14">
    <location>
        <position position="891"/>
    </location>
</feature>
<gene>
    <name evidence="22" type="ORF">SAMN02949497_2645</name>
</gene>
<accession>A0A1Y6CYB5</accession>
<dbReference type="InterPro" id="IPR036890">
    <property type="entry name" value="HATPase_C_sf"/>
</dbReference>
<dbReference type="InterPro" id="IPR036641">
    <property type="entry name" value="HPT_dom_sf"/>
</dbReference>
<dbReference type="GO" id="GO:0000155">
    <property type="term" value="F:phosphorelay sensor kinase activity"/>
    <property type="evidence" value="ECO:0007669"/>
    <property type="project" value="InterPro"/>
</dbReference>
<dbReference type="PROSITE" id="PS50885">
    <property type="entry name" value="HAMP"/>
    <property type="match status" value="1"/>
</dbReference>
<feature type="coiled-coil region" evidence="16">
    <location>
        <begin position="232"/>
        <end position="266"/>
    </location>
</feature>
<comment type="catalytic activity">
    <reaction evidence="1">
        <text>ATP + protein L-histidine = ADP + protein N-phospho-L-histidine.</text>
        <dbReference type="EC" id="2.7.13.3"/>
    </reaction>
</comment>
<dbReference type="PROSITE" id="PS50109">
    <property type="entry name" value="HIS_KIN"/>
    <property type="match status" value="1"/>
</dbReference>
<dbReference type="CDD" id="cd16922">
    <property type="entry name" value="HATPase_EvgS-ArcB-TorS-like"/>
    <property type="match status" value="1"/>
</dbReference>
<keyword evidence="13 17" id="KW-0472">Membrane</keyword>
<dbReference type="SMART" id="SM00073">
    <property type="entry name" value="HPT"/>
    <property type="match status" value="1"/>
</dbReference>
<evidence type="ECO:0000256" key="3">
    <source>
        <dbReference type="ARBA" id="ARBA00012438"/>
    </source>
</evidence>
<dbReference type="InterPro" id="IPR008207">
    <property type="entry name" value="Sig_transdc_His_kin_Hpt_dom"/>
</dbReference>
<dbReference type="EC" id="2.7.13.3" evidence="3"/>
<dbReference type="SUPFAM" id="SSF47384">
    <property type="entry name" value="Homodimeric domain of signal transducing histidine kinase"/>
    <property type="match status" value="1"/>
</dbReference>
<dbReference type="SMART" id="SM00388">
    <property type="entry name" value="HisKA"/>
    <property type="match status" value="1"/>
</dbReference>